<dbReference type="AlphaFoldDB" id="A0A0S4UCC0"/>
<proteinExistence type="predicted"/>
<gene>
    <name evidence="1" type="ORF">PSS4_v1_1170002</name>
</gene>
<protein>
    <submittedName>
        <fullName evidence="1">Putative lipoprotein transmembrane</fullName>
    </submittedName>
</protein>
<reference evidence="1" key="1">
    <citation type="submission" date="2015-10" db="EMBL/GenBank/DDBJ databases">
        <authorList>
            <person name="Gilbert D.G."/>
        </authorList>
    </citation>
    <scope>NUCLEOTIDE SEQUENCE</scope>
    <source>
        <strain evidence="1">Phyl III-seqv23</strain>
    </source>
</reference>
<evidence type="ECO:0000313" key="1">
    <source>
        <dbReference type="EMBL" id="CUV19782.1"/>
    </source>
</evidence>
<keyword evidence="1" id="KW-0449">Lipoprotein</keyword>
<organism evidence="1">
    <name type="scientific">Ralstonia solanacearum</name>
    <name type="common">Pseudomonas solanacearum</name>
    <dbReference type="NCBI Taxonomy" id="305"/>
    <lineage>
        <taxon>Bacteria</taxon>
        <taxon>Pseudomonadati</taxon>
        <taxon>Pseudomonadota</taxon>
        <taxon>Betaproteobacteria</taxon>
        <taxon>Burkholderiales</taxon>
        <taxon>Burkholderiaceae</taxon>
        <taxon>Ralstonia</taxon>
        <taxon>Ralstonia solanacearum species complex</taxon>
    </lineage>
</organism>
<name>A0A0S4UCC0_RALSL</name>
<keyword evidence="1" id="KW-0472">Membrane</keyword>
<sequence>MTSARITLSRCLAGTALCLLAGACDVGFVAVIGSTLSIGGTVTGLPANQSLVLLDNGRDALTITANGPFVFAATVPFNGGYAVMIGTQPSSASCAVSNGSGIATADVTSVVVTCQPVGSA</sequence>
<dbReference type="PATRIC" id="fig|305.118.peg.3238"/>
<dbReference type="EMBL" id="LN899821">
    <property type="protein sequence ID" value="CUV19782.1"/>
    <property type="molecule type" value="Genomic_DNA"/>
</dbReference>
<accession>A0A0S4UCC0</accession>
<keyword evidence="1" id="KW-0812">Transmembrane</keyword>
<dbReference type="PROSITE" id="PS51257">
    <property type="entry name" value="PROKAR_LIPOPROTEIN"/>
    <property type="match status" value="1"/>
</dbReference>